<dbReference type="AlphaFoldDB" id="A0A3B0ZQR2"/>
<name>A0A3B0ZQR2_9ZZZZ</name>
<reference evidence="1" key="1">
    <citation type="submission" date="2018-06" db="EMBL/GenBank/DDBJ databases">
        <authorList>
            <person name="Zhirakovskaya E."/>
        </authorList>
    </citation>
    <scope>NUCLEOTIDE SEQUENCE</scope>
</reference>
<accession>A0A3B0ZQR2</accession>
<feature type="non-terminal residue" evidence="1">
    <location>
        <position position="1"/>
    </location>
</feature>
<dbReference type="EMBL" id="UOFP01000290">
    <property type="protein sequence ID" value="VAW89772.1"/>
    <property type="molecule type" value="Genomic_DNA"/>
</dbReference>
<evidence type="ECO:0000313" key="1">
    <source>
        <dbReference type="EMBL" id="VAW89772.1"/>
    </source>
</evidence>
<organism evidence="1">
    <name type="scientific">hydrothermal vent metagenome</name>
    <dbReference type="NCBI Taxonomy" id="652676"/>
    <lineage>
        <taxon>unclassified sequences</taxon>
        <taxon>metagenomes</taxon>
        <taxon>ecological metagenomes</taxon>
    </lineage>
</organism>
<gene>
    <name evidence="1" type="ORF">MNBD_GAMMA18-1355</name>
</gene>
<sequence length="97" mass="10589">SAFNDYNNYVERVCNCESALKDGEHVTLAASEIVDLTDALSVRIYEKDSAYVLEKEDLLNKISNLSDAKSVGIKIGAPASSGNLHDGIFDSFTEKDE</sequence>
<proteinExistence type="predicted"/>
<protein>
    <submittedName>
        <fullName evidence="1">Uncharacterized protein</fullName>
    </submittedName>
</protein>